<dbReference type="RefSeq" id="WP_013819680.1">
    <property type="nucleotide sequence ID" value="NC_015572.1"/>
</dbReference>
<accession>G0A2V0</accession>
<feature type="transmembrane region" description="Helical" evidence="1">
    <location>
        <begin position="89"/>
        <end position="108"/>
    </location>
</feature>
<dbReference type="HOGENOM" id="CLU_2082070_0_0_6"/>
<dbReference type="EMBL" id="CP002738">
    <property type="protein sequence ID" value="AEG01453.1"/>
    <property type="molecule type" value="Genomic_DNA"/>
</dbReference>
<keyword evidence="1" id="KW-0472">Membrane</keyword>
<protein>
    <submittedName>
        <fullName evidence="2">Uncharacterized protein</fullName>
    </submittedName>
</protein>
<dbReference type="Proteomes" id="UP000008888">
    <property type="component" value="Chromosome"/>
</dbReference>
<reference key="2">
    <citation type="submission" date="2011-05" db="EMBL/GenBank/DDBJ databases">
        <title>Complete genome sequence of the aerobic marine methanotroph Methylomonas methanica MC09.</title>
        <authorList>
            <person name="Boden R."/>
            <person name="Cunliffe M."/>
            <person name="Scanlan J."/>
            <person name="Moussard H."/>
            <person name="Kits K.D."/>
            <person name="Klotz M."/>
            <person name="Jetten M."/>
            <person name="Vuilleumier S."/>
            <person name="Han J."/>
            <person name="Peters L."/>
            <person name="Mikhailova N."/>
            <person name="Teshima H."/>
            <person name="Tapia R."/>
            <person name="Kyrpides N."/>
            <person name="Ivanova N."/>
            <person name="Pagani I."/>
            <person name="Cheng J.-F."/>
            <person name="Goodwin L."/>
            <person name="Han C."/>
            <person name="Hauser L."/>
            <person name="Land M."/>
            <person name="Lapidus A."/>
            <person name="Lucas S."/>
            <person name="Pitluck S."/>
            <person name="Woyke T."/>
            <person name="Stein L.Y."/>
            <person name="Murrell C."/>
        </authorList>
    </citation>
    <scope>NUCLEOTIDE SEQUENCE</scope>
    <source>
        <strain>MC09</strain>
    </source>
</reference>
<reference evidence="3" key="3">
    <citation type="submission" date="2011-05" db="EMBL/GenBank/DDBJ databases">
        <title>Complete sequence of Methylomonas methanica MC09.</title>
        <authorList>
            <consortium name="US DOE Joint Genome Institute"/>
            <person name="Lucas S."/>
            <person name="Han J."/>
            <person name="Lapidus A."/>
            <person name="Cheng J.-F."/>
            <person name="Goodwin L."/>
            <person name="Pitluck S."/>
            <person name="Peters L."/>
            <person name="Mikhailova N."/>
            <person name="Teshima H."/>
            <person name="Han C."/>
            <person name="Tapia R."/>
            <person name="Land M."/>
            <person name="Hauser L."/>
            <person name="Kyrpides N."/>
            <person name="Ivanova N."/>
            <person name="Pagani I."/>
            <person name="Stein L."/>
            <person name="Woyke T."/>
        </authorList>
    </citation>
    <scope>NUCLEOTIDE SEQUENCE [LARGE SCALE GENOMIC DNA]</scope>
    <source>
        <strain evidence="3">MC09</strain>
    </source>
</reference>
<feature type="transmembrane region" description="Helical" evidence="1">
    <location>
        <begin position="65"/>
        <end position="83"/>
    </location>
</feature>
<gene>
    <name evidence="2" type="ordered locus">Metme_3075</name>
</gene>
<dbReference type="eggNOG" id="ENOG5030E1S">
    <property type="taxonomic scope" value="Bacteria"/>
</dbReference>
<keyword evidence="3" id="KW-1185">Reference proteome</keyword>
<dbReference type="AlphaFoldDB" id="G0A2V0"/>
<feature type="transmembrane region" description="Helical" evidence="1">
    <location>
        <begin position="33"/>
        <end position="53"/>
    </location>
</feature>
<evidence type="ECO:0000256" key="1">
    <source>
        <dbReference type="SAM" id="Phobius"/>
    </source>
</evidence>
<name>G0A2V0_METMM</name>
<sequence length="115" mass="13423">MKALTFTFIVGAVFLYFINIAILKTPILDLEWSIHAATRFLVGFFVLGISYFYAKALSFKNAIKLTFVIIILDYLYDYFIGTYRLNFEIIMHGIYMLVWGALLGYLTARRLKKNR</sequence>
<keyword evidence="1" id="KW-1133">Transmembrane helix</keyword>
<dbReference type="OrthoDB" id="5569889at2"/>
<organism evidence="2 3">
    <name type="scientific">Methylomonas methanica (strain DSM 25384 / MC09)</name>
    <dbReference type="NCBI Taxonomy" id="857087"/>
    <lineage>
        <taxon>Bacteria</taxon>
        <taxon>Pseudomonadati</taxon>
        <taxon>Pseudomonadota</taxon>
        <taxon>Gammaproteobacteria</taxon>
        <taxon>Methylococcales</taxon>
        <taxon>Methylococcaceae</taxon>
        <taxon>Methylomonas</taxon>
    </lineage>
</organism>
<evidence type="ECO:0000313" key="3">
    <source>
        <dbReference type="Proteomes" id="UP000008888"/>
    </source>
</evidence>
<evidence type="ECO:0000313" key="2">
    <source>
        <dbReference type="EMBL" id="AEG01453.1"/>
    </source>
</evidence>
<dbReference type="KEGG" id="mmt:Metme_3075"/>
<proteinExistence type="predicted"/>
<reference evidence="2 3" key="1">
    <citation type="journal article" date="2011" name="J. Bacteriol.">
        <title>Complete Genome Sequence of the Aerobic Marine Methanotroph Methylomonas methanica MC09.</title>
        <authorList>
            <person name="Boden R."/>
            <person name="Cunliffe M."/>
            <person name="Scanlan J."/>
            <person name="Moussard H."/>
            <person name="Kits K.D."/>
            <person name="Klotz M.G."/>
            <person name="Jetten M.S."/>
            <person name="Vuilleumier S."/>
            <person name="Han J."/>
            <person name="Peters L."/>
            <person name="Mikhailova N."/>
            <person name="Teshima H."/>
            <person name="Tapia R."/>
            <person name="Kyrpides N."/>
            <person name="Ivanova N."/>
            <person name="Pagani I."/>
            <person name="Cheng J.F."/>
            <person name="Goodwin L."/>
            <person name="Han C."/>
            <person name="Hauser L."/>
            <person name="Land M.L."/>
            <person name="Lapidus A."/>
            <person name="Lucas S."/>
            <person name="Pitluck S."/>
            <person name="Woyke T."/>
            <person name="Stein L."/>
            <person name="Murrell J.C."/>
        </authorList>
    </citation>
    <scope>NUCLEOTIDE SEQUENCE [LARGE SCALE GENOMIC DNA]</scope>
    <source>
        <strain evidence="2 3">MC09</strain>
    </source>
</reference>
<keyword evidence="1" id="KW-0812">Transmembrane</keyword>